<keyword evidence="5" id="KW-1185">Reference proteome</keyword>
<evidence type="ECO:0000256" key="1">
    <source>
        <dbReference type="ARBA" id="ARBA00022450"/>
    </source>
</evidence>
<dbReference type="Proteomes" id="UP001499863">
    <property type="component" value="Unassembled WGS sequence"/>
</dbReference>
<dbReference type="PROSITE" id="PS00012">
    <property type="entry name" value="PHOSPHOPANTETHEINE"/>
    <property type="match status" value="1"/>
</dbReference>
<keyword evidence="1" id="KW-0596">Phosphopantetheine</keyword>
<dbReference type="EMBL" id="BAAAKJ010000193">
    <property type="protein sequence ID" value="GAA1397694.1"/>
    <property type="molecule type" value="Genomic_DNA"/>
</dbReference>
<dbReference type="InterPro" id="IPR006162">
    <property type="entry name" value="Ppantetheine_attach_site"/>
</dbReference>
<evidence type="ECO:0000256" key="2">
    <source>
        <dbReference type="ARBA" id="ARBA00022553"/>
    </source>
</evidence>
<comment type="caution">
    <text evidence="4">The sequence shown here is derived from an EMBL/GenBank/DDBJ whole genome shotgun (WGS) entry which is preliminary data.</text>
</comment>
<dbReference type="RefSeq" id="WP_344336209.1">
    <property type="nucleotide sequence ID" value="NZ_BAAAKJ010000193.1"/>
</dbReference>
<reference evidence="4 5" key="1">
    <citation type="journal article" date="2019" name="Int. J. Syst. Evol. Microbiol.">
        <title>The Global Catalogue of Microorganisms (GCM) 10K type strain sequencing project: providing services to taxonomists for standard genome sequencing and annotation.</title>
        <authorList>
            <consortium name="The Broad Institute Genomics Platform"/>
            <consortium name="The Broad Institute Genome Sequencing Center for Infectious Disease"/>
            <person name="Wu L."/>
            <person name="Ma J."/>
        </authorList>
    </citation>
    <scope>NUCLEOTIDE SEQUENCE [LARGE SCALE GENOMIC DNA]</scope>
    <source>
        <strain evidence="4 5">JCM 12393</strain>
    </source>
</reference>
<feature type="domain" description="Carrier" evidence="3">
    <location>
        <begin position="1"/>
        <end position="76"/>
    </location>
</feature>
<dbReference type="PROSITE" id="PS50075">
    <property type="entry name" value="CARRIER"/>
    <property type="match status" value="1"/>
</dbReference>
<sequence length="86" mass="9407">MNHHFAHLSSRLTEKFDIDPGLIRPEATLADLGLDSLAFVELLMTLQDDWDVDLDESEMPPQTTLAELVAAARTQSVTEAPDTAGT</sequence>
<organism evidence="4 5">
    <name type="scientific">Kitasatospora putterlickiae</name>
    <dbReference type="NCBI Taxonomy" id="221725"/>
    <lineage>
        <taxon>Bacteria</taxon>
        <taxon>Bacillati</taxon>
        <taxon>Actinomycetota</taxon>
        <taxon>Actinomycetes</taxon>
        <taxon>Kitasatosporales</taxon>
        <taxon>Streptomycetaceae</taxon>
        <taxon>Kitasatospora</taxon>
    </lineage>
</organism>
<accession>A0ABN1Y6J4</accession>
<proteinExistence type="predicted"/>
<dbReference type="SUPFAM" id="SSF47336">
    <property type="entry name" value="ACP-like"/>
    <property type="match status" value="1"/>
</dbReference>
<evidence type="ECO:0000313" key="5">
    <source>
        <dbReference type="Proteomes" id="UP001499863"/>
    </source>
</evidence>
<dbReference type="InterPro" id="IPR009081">
    <property type="entry name" value="PP-bd_ACP"/>
</dbReference>
<dbReference type="Pfam" id="PF00550">
    <property type="entry name" value="PP-binding"/>
    <property type="match status" value="1"/>
</dbReference>
<evidence type="ECO:0000313" key="4">
    <source>
        <dbReference type="EMBL" id="GAA1397694.1"/>
    </source>
</evidence>
<protein>
    <recommendedName>
        <fullName evidence="3">Carrier domain-containing protein</fullName>
    </recommendedName>
</protein>
<keyword evidence="2" id="KW-0597">Phosphoprotein</keyword>
<dbReference type="Gene3D" id="1.10.1200.10">
    <property type="entry name" value="ACP-like"/>
    <property type="match status" value="1"/>
</dbReference>
<dbReference type="InterPro" id="IPR036736">
    <property type="entry name" value="ACP-like_sf"/>
</dbReference>
<name>A0ABN1Y6J4_9ACTN</name>
<gene>
    <name evidence="4" type="ORF">GCM10009639_35400</name>
</gene>
<evidence type="ECO:0000259" key="3">
    <source>
        <dbReference type="PROSITE" id="PS50075"/>
    </source>
</evidence>